<dbReference type="GO" id="GO:0003700">
    <property type="term" value="F:DNA-binding transcription factor activity"/>
    <property type="evidence" value="ECO:0007669"/>
    <property type="project" value="TreeGrafter"/>
</dbReference>
<proteinExistence type="predicted"/>
<sequence length="257" mass="27641">MRSPNDNLSDMPDKPQVPAADHTLRILTYLATQRVSVPAATIATALGIPRSTAYHLLSTLAEHGFVVNGDRRWALGPAAHDLGTGYVRQQPLTLAGRSIVTGLVDSVAHNAHLAVLLGREVVYVIEERAPGRPSLITDVGVRLPAHLTASGRSMLAAMSREQILAVYPDDAALSVRGEHTMTRKELIEELRLTRGRGYATEFGEITAGLSSVAVPILDRVEWPIASLALTFAGEPPVDELVNALKTAAAELSRRLRV</sequence>
<reference evidence="6" key="1">
    <citation type="submission" date="2020-05" db="EMBL/GenBank/DDBJ databases">
        <authorList>
            <person name="Chiriac C."/>
            <person name="Salcher M."/>
            <person name="Ghai R."/>
            <person name="Kavagutti S V."/>
        </authorList>
    </citation>
    <scope>NUCLEOTIDE SEQUENCE</scope>
</reference>
<dbReference type="Gene3D" id="3.30.450.40">
    <property type="match status" value="1"/>
</dbReference>
<dbReference type="Gene3D" id="1.10.10.10">
    <property type="entry name" value="Winged helix-like DNA-binding domain superfamily/Winged helix DNA-binding domain"/>
    <property type="match status" value="1"/>
</dbReference>
<organism evidence="6">
    <name type="scientific">freshwater metagenome</name>
    <dbReference type="NCBI Taxonomy" id="449393"/>
    <lineage>
        <taxon>unclassified sequences</taxon>
        <taxon>metagenomes</taxon>
        <taxon>ecological metagenomes</taxon>
    </lineage>
</organism>
<dbReference type="GO" id="GO:0003677">
    <property type="term" value="F:DNA binding"/>
    <property type="evidence" value="ECO:0007669"/>
    <property type="project" value="UniProtKB-KW"/>
</dbReference>
<dbReference type="PROSITE" id="PS51078">
    <property type="entry name" value="ICLR_ED"/>
    <property type="match status" value="1"/>
</dbReference>
<dbReference type="InterPro" id="IPR005471">
    <property type="entry name" value="Tscrpt_reg_IclR_N"/>
</dbReference>
<dbReference type="EMBL" id="CAEZUE010000025">
    <property type="protein sequence ID" value="CAB4587488.1"/>
    <property type="molecule type" value="Genomic_DNA"/>
</dbReference>
<protein>
    <submittedName>
        <fullName evidence="6">Unannotated protein</fullName>
    </submittedName>
</protein>
<dbReference type="InterPro" id="IPR036388">
    <property type="entry name" value="WH-like_DNA-bd_sf"/>
</dbReference>
<dbReference type="SUPFAM" id="SSF55781">
    <property type="entry name" value="GAF domain-like"/>
    <property type="match status" value="1"/>
</dbReference>
<dbReference type="InterPro" id="IPR029016">
    <property type="entry name" value="GAF-like_dom_sf"/>
</dbReference>
<dbReference type="PROSITE" id="PS51077">
    <property type="entry name" value="HTH_ICLR"/>
    <property type="match status" value="1"/>
</dbReference>
<dbReference type="Pfam" id="PF09339">
    <property type="entry name" value="HTH_IclR"/>
    <property type="match status" value="1"/>
</dbReference>
<evidence type="ECO:0000256" key="1">
    <source>
        <dbReference type="ARBA" id="ARBA00023015"/>
    </source>
</evidence>
<dbReference type="PANTHER" id="PTHR30136">
    <property type="entry name" value="HELIX-TURN-HELIX TRANSCRIPTIONAL REGULATOR, ICLR FAMILY"/>
    <property type="match status" value="1"/>
</dbReference>
<feature type="domain" description="IclR-ED" evidence="5">
    <location>
        <begin position="78"/>
        <end position="257"/>
    </location>
</feature>
<dbReference type="InterPro" id="IPR050707">
    <property type="entry name" value="HTH_MetabolicPath_Reg"/>
</dbReference>
<dbReference type="AlphaFoldDB" id="A0A6J6FSF8"/>
<dbReference type="GO" id="GO:0045892">
    <property type="term" value="P:negative regulation of DNA-templated transcription"/>
    <property type="evidence" value="ECO:0007669"/>
    <property type="project" value="TreeGrafter"/>
</dbReference>
<gene>
    <name evidence="6" type="ORF">UFOPK1788_00317</name>
</gene>
<evidence type="ECO:0000259" key="5">
    <source>
        <dbReference type="PROSITE" id="PS51078"/>
    </source>
</evidence>
<dbReference type="InterPro" id="IPR036390">
    <property type="entry name" value="WH_DNA-bd_sf"/>
</dbReference>
<dbReference type="SUPFAM" id="SSF46785">
    <property type="entry name" value="Winged helix' DNA-binding domain"/>
    <property type="match status" value="1"/>
</dbReference>
<dbReference type="PANTHER" id="PTHR30136:SF35">
    <property type="entry name" value="HTH-TYPE TRANSCRIPTIONAL REGULATOR RV1719"/>
    <property type="match status" value="1"/>
</dbReference>
<keyword evidence="1" id="KW-0805">Transcription regulation</keyword>
<evidence type="ECO:0000256" key="2">
    <source>
        <dbReference type="ARBA" id="ARBA00023125"/>
    </source>
</evidence>
<evidence type="ECO:0000259" key="4">
    <source>
        <dbReference type="PROSITE" id="PS51077"/>
    </source>
</evidence>
<keyword evidence="2" id="KW-0238">DNA-binding</keyword>
<name>A0A6J6FSF8_9ZZZZ</name>
<dbReference type="Pfam" id="PF01614">
    <property type="entry name" value="IclR_C"/>
    <property type="match status" value="1"/>
</dbReference>
<dbReference type="SMART" id="SM00346">
    <property type="entry name" value="HTH_ICLR"/>
    <property type="match status" value="1"/>
</dbReference>
<keyword evidence="3" id="KW-0804">Transcription</keyword>
<feature type="domain" description="HTH iclR-type" evidence="4">
    <location>
        <begin position="17"/>
        <end position="77"/>
    </location>
</feature>
<evidence type="ECO:0000313" key="6">
    <source>
        <dbReference type="EMBL" id="CAB4587488.1"/>
    </source>
</evidence>
<accession>A0A6J6FSF8</accession>
<evidence type="ECO:0000256" key="3">
    <source>
        <dbReference type="ARBA" id="ARBA00023163"/>
    </source>
</evidence>
<dbReference type="InterPro" id="IPR014757">
    <property type="entry name" value="Tscrpt_reg_IclR_C"/>
</dbReference>